<dbReference type="EMBL" id="CAXIEN010000102">
    <property type="protein sequence ID" value="CAL1277471.1"/>
    <property type="molecule type" value="Genomic_DNA"/>
</dbReference>
<dbReference type="GO" id="GO:0043041">
    <property type="term" value="P:amino acid activation for nonribosomal peptide biosynthetic process"/>
    <property type="evidence" value="ECO:0007669"/>
    <property type="project" value="TreeGrafter"/>
</dbReference>
<name>A0AAV2A0C3_9ARAC</name>
<evidence type="ECO:0000259" key="1">
    <source>
        <dbReference type="Pfam" id="PF00501"/>
    </source>
</evidence>
<dbReference type="AlphaFoldDB" id="A0AAV2A0C3"/>
<evidence type="ECO:0000313" key="2">
    <source>
        <dbReference type="EMBL" id="CAL1277471.1"/>
    </source>
</evidence>
<accession>A0AAV2A0C3</accession>
<reference evidence="2 3" key="1">
    <citation type="submission" date="2024-04" db="EMBL/GenBank/DDBJ databases">
        <authorList>
            <person name="Rising A."/>
            <person name="Reimegard J."/>
            <person name="Sonavane S."/>
            <person name="Akerstrom W."/>
            <person name="Nylinder S."/>
            <person name="Hedman E."/>
            <person name="Kallberg Y."/>
        </authorList>
    </citation>
    <scope>NUCLEOTIDE SEQUENCE [LARGE SCALE GENOMIC DNA]</scope>
</reference>
<dbReference type="PROSITE" id="PS00455">
    <property type="entry name" value="AMP_BINDING"/>
    <property type="match status" value="1"/>
</dbReference>
<sequence>MALTLYDLYSNNKGSTFSCIFYDFKSKLKLNYKQNHSHVSEISELLNSISPAKSVIGCFISPGLYLPSVILGILKVRSSFVFLDVQKPCASLNNIQKYVALKIILVEESLLKAVKEDLCNCWHEKNNIFLSNFSIILLQSMDCHNYQCSNSKKLLPNFSKNSSKLAYIIQTSGTTGEPKIIQVPHQCIVPNILDLRQKFNISSKDVLMLCSPLTFDPSIIEIFLAVSAGCTLVIVPTPLKSIPKKLIEVIINSNVSVLQATPTLIQSLGEDFIKDVLLSENSNLRILAFGGEPCPSIDKIKRWKAKDNKTRIFNLYGLTEVSCWATCFEINLEENSQSSAALRCVAPREYIDRIPQKRRNDATIIPDPVTLVQLLRKDACAVA</sequence>
<dbReference type="Pfam" id="PF00501">
    <property type="entry name" value="AMP-binding"/>
    <property type="match status" value="1"/>
</dbReference>
<comment type="caution">
    <text evidence="2">The sequence shown here is derived from an EMBL/GenBank/DDBJ whole genome shotgun (WGS) entry which is preliminary data.</text>
</comment>
<dbReference type="InterPro" id="IPR052091">
    <property type="entry name" value="Beta-ala_Activ/Resist"/>
</dbReference>
<keyword evidence="3" id="KW-1185">Reference proteome</keyword>
<dbReference type="InterPro" id="IPR020845">
    <property type="entry name" value="AMP-binding_CS"/>
</dbReference>
<dbReference type="InterPro" id="IPR000873">
    <property type="entry name" value="AMP-dep_synth/lig_dom"/>
</dbReference>
<dbReference type="InterPro" id="IPR042099">
    <property type="entry name" value="ANL_N_sf"/>
</dbReference>
<evidence type="ECO:0000313" key="3">
    <source>
        <dbReference type="Proteomes" id="UP001497382"/>
    </source>
</evidence>
<dbReference type="Proteomes" id="UP001497382">
    <property type="component" value="Unassembled WGS sequence"/>
</dbReference>
<dbReference type="PANTHER" id="PTHR44394">
    <property type="entry name" value="BETA-ALANINE-ACTIVATING ENZYME"/>
    <property type="match status" value="1"/>
</dbReference>
<gene>
    <name evidence="2" type="ORF">LARSCL_LOCUS9242</name>
</gene>
<protein>
    <recommendedName>
        <fullName evidence="1">AMP-dependent synthetase/ligase domain-containing protein</fullName>
    </recommendedName>
</protein>
<dbReference type="PANTHER" id="PTHR44394:SF1">
    <property type="entry name" value="BETA-ALANINE-ACTIVATING ENZYME"/>
    <property type="match status" value="1"/>
</dbReference>
<dbReference type="SUPFAM" id="SSF56801">
    <property type="entry name" value="Acetyl-CoA synthetase-like"/>
    <property type="match status" value="1"/>
</dbReference>
<feature type="domain" description="AMP-dependent synthetase/ligase" evidence="1">
    <location>
        <begin position="26"/>
        <end position="335"/>
    </location>
</feature>
<organism evidence="2 3">
    <name type="scientific">Larinioides sclopetarius</name>
    <dbReference type="NCBI Taxonomy" id="280406"/>
    <lineage>
        <taxon>Eukaryota</taxon>
        <taxon>Metazoa</taxon>
        <taxon>Ecdysozoa</taxon>
        <taxon>Arthropoda</taxon>
        <taxon>Chelicerata</taxon>
        <taxon>Arachnida</taxon>
        <taxon>Araneae</taxon>
        <taxon>Araneomorphae</taxon>
        <taxon>Entelegynae</taxon>
        <taxon>Araneoidea</taxon>
        <taxon>Araneidae</taxon>
        <taxon>Larinioides</taxon>
    </lineage>
</organism>
<dbReference type="Gene3D" id="3.40.50.12780">
    <property type="entry name" value="N-terminal domain of ligase-like"/>
    <property type="match status" value="1"/>
</dbReference>
<proteinExistence type="predicted"/>